<dbReference type="Proteomes" id="UP000823775">
    <property type="component" value="Unassembled WGS sequence"/>
</dbReference>
<name>A0ABS8WVH3_DATST</name>
<accession>A0ABS8WVH3</accession>
<sequence length="151" mass="16461">EKGKKREAAIWVLFAGEERVKDAVVEVRRKGWRRFAGVAASSEEKEVACGRWEEGGGDCGRRQYLVVAECYLAGSRRRRSKVKEKGEGVFGVVELLLFAGPGGRKHGGGDGNGKMVLRGPAMAERRERGRKMVTERGRVAAAADSGGLTRE</sequence>
<feature type="region of interest" description="Disordered" evidence="1">
    <location>
        <begin position="102"/>
        <end position="131"/>
    </location>
</feature>
<keyword evidence="3" id="KW-1185">Reference proteome</keyword>
<feature type="non-terminal residue" evidence="2">
    <location>
        <position position="1"/>
    </location>
</feature>
<gene>
    <name evidence="2" type="ORF">HAX54_001854</name>
</gene>
<reference evidence="2 3" key="1">
    <citation type="journal article" date="2021" name="BMC Genomics">
        <title>Datura genome reveals duplications of psychoactive alkaloid biosynthetic genes and high mutation rate following tissue culture.</title>
        <authorList>
            <person name="Rajewski A."/>
            <person name="Carter-House D."/>
            <person name="Stajich J."/>
            <person name="Litt A."/>
        </authorList>
    </citation>
    <scope>NUCLEOTIDE SEQUENCE [LARGE SCALE GENOMIC DNA]</scope>
    <source>
        <strain evidence="2">AR-01</strain>
    </source>
</reference>
<evidence type="ECO:0000256" key="1">
    <source>
        <dbReference type="SAM" id="MobiDB-lite"/>
    </source>
</evidence>
<feature type="non-terminal residue" evidence="2">
    <location>
        <position position="151"/>
    </location>
</feature>
<evidence type="ECO:0000313" key="3">
    <source>
        <dbReference type="Proteomes" id="UP000823775"/>
    </source>
</evidence>
<proteinExistence type="predicted"/>
<evidence type="ECO:0000313" key="2">
    <source>
        <dbReference type="EMBL" id="MCE3215317.1"/>
    </source>
</evidence>
<comment type="caution">
    <text evidence="2">The sequence shown here is derived from an EMBL/GenBank/DDBJ whole genome shotgun (WGS) entry which is preliminary data.</text>
</comment>
<protein>
    <submittedName>
        <fullName evidence="2">Uncharacterized protein</fullName>
    </submittedName>
</protein>
<organism evidence="2 3">
    <name type="scientific">Datura stramonium</name>
    <name type="common">Jimsonweed</name>
    <name type="synonym">Common thornapple</name>
    <dbReference type="NCBI Taxonomy" id="4076"/>
    <lineage>
        <taxon>Eukaryota</taxon>
        <taxon>Viridiplantae</taxon>
        <taxon>Streptophyta</taxon>
        <taxon>Embryophyta</taxon>
        <taxon>Tracheophyta</taxon>
        <taxon>Spermatophyta</taxon>
        <taxon>Magnoliopsida</taxon>
        <taxon>eudicotyledons</taxon>
        <taxon>Gunneridae</taxon>
        <taxon>Pentapetalae</taxon>
        <taxon>asterids</taxon>
        <taxon>lamiids</taxon>
        <taxon>Solanales</taxon>
        <taxon>Solanaceae</taxon>
        <taxon>Solanoideae</taxon>
        <taxon>Datureae</taxon>
        <taxon>Datura</taxon>
    </lineage>
</organism>
<dbReference type="EMBL" id="JACEIK010010761">
    <property type="protein sequence ID" value="MCE3215317.1"/>
    <property type="molecule type" value="Genomic_DNA"/>
</dbReference>